<dbReference type="SMART" id="SM01019">
    <property type="entry name" value="B3"/>
    <property type="match status" value="1"/>
</dbReference>
<dbReference type="GO" id="GO:0003677">
    <property type="term" value="F:DNA binding"/>
    <property type="evidence" value="ECO:0007669"/>
    <property type="project" value="UniProtKB-KW"/>
</dbReference>
<dbReference type="GO" id="GO:0003700">
    <property type="term" value="F:DNA-binding transcription factor activity"/>
    <property type="evidence" value="ECO:0007669"/>
    <property type="project" value="InterPro"/>
</dbReference>
<keyword evidence="4" id="KW-0804">Transcription</keyword>
<dbReference type="PANTHER" id="PTHR31140">
    <property type="entry name" value="B3 DOMAIN-CONTAINING TRANSCRIPTION FACTOR ABI3"/>
    <property type="match status" value="1"/>
</dbReference>
<keyword evidence="3" id="KW-0238">DNA-binding</keyword>
<dbReference type="Pfam" id="PF02362">
    <property type="entry name" value="B3"/>
    <property type="match status" value="1"/>
</dbReference>
<evidence type="ECO:0000259" key="6">
    <source>
        <dbReference type="PROSITE" id="PS50863"/>
    </source>
</evidence>
<accession>A0A5N6RRR7</accession>
<dbReference type="AlphaFoldDB" id="A0A5N6RRR7"/>
<keyword evidence="2" id="KW-0805">Transcription regulation</keyword>
<dbReference type="Gene3D" id="2.40.330.10">
    <property type="entry name" value="DNA-binding pseudobarrel domain"/>
    <property type="match status" value="1"/>
</dbReference>
<dbReference type="PANTHER" id="PTHR31140:SF58">
    <property type="entry name" value="DNA-BINDING PROTEIN RAV1"/>
    <property type="match status" value="1"/>
</dbReference>
<keyword evidence="5" id="KW-0539">Nucleus</keyword>
<name>A0A5N6RRR7_9ROSI</name>
<organism evidence="7 8">
    <name type="scientific">Carpinus fangiana</name>
    <dbReference type="NCBI Taxonomy" id="176857"/>
    <lineage>
        <taxon>Eukaryota</taxon>
        <taxon>Viridiplantae</taxon>
        <taxon>Streptophyta</taxon>
        <taxon>Embryophyta</taxon>
        <taxon>Tracheophyta</taxon>
        <taxon>Spermatophyta</taxon>
        <taxon>Magnoliopsida</taxon>
        <taxon>eudicotyledons</taxon>
        <taxon>Gunneridae</taxon>
        <taxon>Pentapetalae</taxon>
        <taxon>rosids</taxon>
        <taxon>fabids</taxon>
        <taxon>Fagales</taxon>
        <taxon>Betulaceae</taxon>
        <taxon>Carpinus</taxon>
    </lineage>
</organism>
<evidence type="ECO:0000313" key="8">
    <source>
        <dbReference type="Proteomes" id="UP000327013"/>
    </source>
</evidence>
<comment type="subcellular location">
    <subcellularLocation>
        <location evidence="1">Nucleus</location>
    </subcellularLocation>
</comment>
<evidence type="ECO:0000256" key="4">
    <source>
        <dbReference type="ARBA" id="ARBA00023163"/>
    </source>
</evidence>
<dbReference type="InterPro" id="IPR003340">
    <property type="entry name" value="B3_DNA-bd"/>
</dbReference>
<dbReference type="EMBL" id="CM017328">
    <property type="protein sequence ID" value="KAE8123903.1"/>
    <property type="molecule type" value="Genomic_DNA"/>
</dbReference>
<keyword evidence="8" id="KW-1185">Reference proteome</keyword>
<dbReference type="InterPro" id="IPR044800">
    <property type="entry name" value="LEC2-like"/>
</dbReference>
<proteinExistence type="predicted"/>
<dbReference type="GO" id="GO:0005634">
    <property type="term" value="C:nucleus"/>
    <property type="evidence" value="ECO:0007669"/>
    <property type="project" value="UniProtKB-SubCell"/>
</dbReference>
<dbReference type="PROSITE" id="PS50863">
    <property type="entry name" value="B3"/>
    <property type="match status" value="1"/>
</dbReference>
<sequence length="157" mass="17758">MASRAGDTSSGGIYPAWPPSCEGHGNTEEACPKCMYVKYEPEEVFNKILTPSDIQHKGSYRLYLVKPHAARFCFPANGSEVIVYDVQMKPWTMRFRTSRGSAYLTRGWSRFAQAKQLSEGDSITFYELNCKRRTGKRVFMIGASRKECIQILGTPIN</sequence>
<protein>
    <recommendedName>
        <fullName evidence="6">TF-B3 domain-containing protein</fullName>
    </recommendedName>
</protein>
<dbReference type="CDD" id="cd10017">
    <property type="entry name" value="B3_DNA"/>
    <property type="match status" value="1"/>
</dbReference>
<reference evidence="7 8" key="1">
    <citation type="submission" date="2019-06" db="EMBL/GenBank/DDBJ databases">
        <title>A chromosomal-level reference genome of Carpinus fangiana (Coryloideae, Betulaceae).</title>
        <authorList>
            <person name="Yang X."/>
            <person name="Wang Z."/>
            <person name="Zhang L."/>
            <person name="Hao G."/>
            <person name="Liu J."/>
            <person name="Yang Y."/>
        </authorList>
    </citation>
    <scope>NUCLEOTIDE SEQUENCE [LARGE SCALE GENOMIC DNA]</scope>
    <source>
        <strain evidence="7">Cfa_2016G</strain>
        <tissue evidence="7">Leaf</tissue>
    </source>
</reference>
<evidence type="ECO:0000256" key="5">
    <source>
        <dbReference type="ARBA" id="ARBA00023242"/>
    </source>
</evidence>
<feature type="domain" description="TF-B3" evidence="6">
    <location>
        <begin position="80"/>
        <end position="145"/>
    </location>
</feature>
<dbReference type="InterPro" id="IPR015300">
    <property type="entry name" value="DNA-bd_pseudobarrel_sf"/>
</dbReference>
<dbReference type="SUPFAM" id="SSF101936">
    <property type="entry name" value="DNA-binding pseudobarrel domain"/>
    <property type="match status" value="1"/>
</dbReference>
<evidence type="ECO:0000256" key="2">
    <source>
        <dbReference type="ARBA" id="ARBA00023015"/>
    </source>
</evidence>
<gene>
    <name evidence="7" type="ORF">FH972_018822</name>
</gene>
<evidence type="ECO:0000256" key="3">
    <source>
        <dbReference type="ARBA" id="ARBA00023125"/>
    </source>
</evidence>
<evidence type="ECO:0000313" key="7">
    <source>
        <dbReference type="EMBL" id="KAE8123903.1"/>
    </source>
</evidence>
<evidence type="ECO:0000256" key="1">
    <source>
        <dbReference type="ARBA" id="ARBA00004123"/>
    </source>
</evidence>
<dbReference type="Proteomes" id="UP000327013">
    <property type="component" value="Chromosome 8"/>
</dbReference>